<reference evidence="3" key="1">
    <citation type="submission" date="2022-10" db="EMBL/GenBank/DDBJ databases">
        <title>The complete genomes of actinobacterial strains from the NBC collection.</title>
        <authorList>
            <person name="Joergensen T.S."/>
            <person name="Alvarez Arevalo M."/>
            <person name="Sterndorff E.B."/>
            <person name="Faurdal D."/>
            <person name="Vuksanovic O."/>
            <person name="Mourched A.-S."/>
            <person name="Charusanti P."/>
            <person name="Shaw S."/>
            <person name="Blin K."/>
            <person name="Weber T."/>
        </authorList>
    </citation>
    <scope>NUCLEOTIDE SEQUENCE</scope>
    <source>
        <strain evidence="3">NBC_00008</strain>
    </source>
</reference>
<evidence type="ECO:0000256" key="1">
    <source>
        <dbReference type="ARBA" id="ARBA00038310"/>
    </source>
</evidence>
<evidence type="ECO:0000313" key="3">
    <source>
        <dbReference type="EMBL" id="WTW66830.1"/>
    </source>
</evidence>
<dbReference type="PANTHER" id="PTHR43569:SF2">
    <property type="entry name" value="AMIDOHYDROLASE-RELATED DOMAIN-CONTAINING PROTEIN"/>
    <property type="match status" value="1"/>
</dbReference>
<gene>
    <name evidence="3" type="ORF">OG398_00360</name>
</gene>
<dbReference type="AlphaFoldDB" id="A0AAU2VJT3"/>
<dbReference type="Pfam" id="PF04909">
    <property type="entry name" value="Amidohydro_2"/>
    <property type="match status" value="1"/>
</dbReference>
<protein>
    <submittedName>
        <fullName evidence="3">Amidohydrolase family protein</fullName>
    </submittedName>
</protein>
<dbReference type="EMBL" id="CP108313">
    <property type="protein sequence ID" value="WTW66830.1"/>
    <property type="molecule type" value="Genomic_DNA"/>
</dbReference>
<dbReference type="SUPFAM" id="SSF51556">
    <property type="entry name" value="Metallo-dependent hydrolases"/>
    <property type="match status" value="1"/>
</dbReference>
<dbReference type="InterPro" id="IPR032466">
    <property type="entry name" value="Metal_Hydrolase"/>
</dbReference>
<comment type="similarity">
    <text evidence="1">Belongs to the metallo-dependent hydrolases superfamily.</text>
</comment>
<dbReference type="InterPro" id="IPR052350">
    <property type="entry name" value="Metallo-dep_Lactonases"/>
</dbReference>
<name>A0AAU2VJT3_9ACTN</name>
<feature type="domain" description="Amidohydrolase-related" evidence="2">
    <location>
        <begin position="2"/>
        <end position="272"/>
    </location>
</feature>
<dbReference type="GO" id="GO:0016787">
    <property type="term" value="F:hydrolase activity"/>
    <property type="evidence" value="ECO:0007669"/>
    <property type="project" value="InterPro"/>
</dbReference>
<dbReference type="PANTHER" id="PTHR43569">
    <property type="entry name" value="AMIDOHYDROLASE"/>
    <property type="match status" value="1"/>
</dbReference>
<organism evidence="3">
    <name type="scientific">Streptomyces sp. NBC_00008</name>
    <dbReference type="NCBI Taxonomy" id="2903610"/>
    <lineage>
        <taxon>Bacteria</taxon>
        <taxon>Bacillati</taxon>
        <taxon>Actinomycetota</taxon>
        <taxon>Actinomycetes</taxon>
        <taxon>Kitasatosporales</taxon>
        <taxon>Streptomycetaceae</taxon>
        <taxon>Streptomyces</taxon>
    </lineage>
</organism>
<accession>A0AAU2VJT3</accession>
<dbReference type="Gene3D" id="3.20.20.140">
    <property type="entry name" value="Metal-dependent hydrolases"/>
    <property type="match status" value="1"/>
</dbReference>
<proteinExistence type="inferred from homology"/>
<dbReference type="InterPro" id="IPR006680">
    <property type="entry name" value="Amidohydro-rel"/>
</dbReference>
<evidence type="ECO:0000259" key="2">
    <source>
        <dbReference type="Pfam" id="PF04909"/>
    </source>
</evidence>
<sequence>MIDCHVHVWDPAQGFPWIRPGTPLHRPYGEAELAASGADLDLSGAILVEASRGDAGETLALRELRRRRPDLIAGYVGNLHVHGDAGPGAFRALLDESGDTRPNGMRLGGSGWESTPEPARALVTVLAETGLALELNLYRGALRSAADVAERHPELAVVVDHLGNPPHLATGDPGEWYADLERAVRVRNVHVKISGLLTQQHGVPDSQLAYLVRHVVDALGPERCLLGSDWPICLTRGTRSGSLAAARTGLAHLTAAQNRQLSRTTAERVYRLRG</sequence>